<gene>
    <name evidence="1" type="ORF">ORPV_88</name>
</gene>
<dbReference type="GeneID" id="35382706"/>
<keyword evidence="2" id="KW-1185">Reference proteome</keyword>
<accession>A0A2I2L378</accession>
<sequence>MSKYWYFTYLCDISVAPNNVIFLRKYNINIYDQNDIDIVLDDFDFHINGGLENANNQYNNNIRNAYLFSYIVDSINMIEDSANKYRYHINMINSEYIPYEHVDGNIYRIYFKVFDDDIDENIIINLAEGKTESILLLDGELNLPTFSGRVNFLDEYDFPNNVWVVDNQYIIIQRYANDDGTGENILQGPIGIVELDPNVPTPQEIQLQAQQMLLQAQQMLLQAQNAPIQGNNFVFNRDSMSSNMRYIKP</sequence>
<proteinExistence type="predicted"/>
<organism evidence="1">
    <name type="scientific">Orpheovirus IHUMI-LCC2</name>
    <dbReference type="NCBI Taxonomy" id="2023057"/>
    <lineage>
        <taxon>Viruses</taxon>
        <taxon>Varidnaviria</taxon>
        <taxon>Bamfordvirae</taxon>
        <taxon>Nucleocytoviricota</taxon>
        <taxon>Megaviricetes</taxon>
        <taxon>Pimascovirales</taxon>
        <taxon>Ocovirineae</taxon>
        <taxon>Orpheoviridae</taxon>
        <taxon>Alphaorpheovirus</taxon>
        <taxon>Alphaorpheovirus massiliense</taxon>
    </lineage>
</organism>
<evidence type="ECO:0000313" key="1">
    <source>
        <dbReference type="EMBL" id="SNW61992.1"/>
    </source>
</evidence>
<protein>
    <submittedName>
        <fullName evidence="1">Uncharacterized protein</fullName>
    </submittedName>
</protein>
<reference evidence="1" key="1">
    <citation type="submission" date="2017-08" db="EMBL/GenBank/DDBJ databases">
        <authorList>
            <consortium name="Urmite Genomes"/>
        </authorList>
    </citation>
    <scope>NUCLEOTIDE SEQUENCE [LARGE SCALE GENOMIC DNA]</scope>
    <source>
        <strain evidence="1">IHUMI-LCC2</strain>
    </source>
</reference>
<dbReference type="KEGG" id="vg:35382706"/>
<evidence type="ECO:0000313" key="2">
    <source>
        <dbReference type="Proteomes" id="UP000236316"/>
    </source>
</evidence>
<dbReference type="RefSeq" id="YP_009448294.1">
    <property type="nucleotide sequence ID" value="NC_036594.1"/>
</dbReference>
<name>A0A2I2L378_9VIRU</name>
<dbReference type="Proteomes" id="UP000236316">
    <property type="component" value="Segment"/>
</dbReference>
<dbReference type="EMBL" id="LT906555">
    <property type="protein sequence ID" value="SNW61992.1"/>
    <property type="molecule type" value="Genomic_DNA"/>
</dbReference>